<dbReference type="InterPro" id="IPR010982">
    <property type="entry name" value="Lambda_DNA-bd_dom_sf"/>
</dbReference>
<sequence>MSQLTAPTHTYEDKIPLWRRIREIMKEKGSSYSITAMSARLGMSRETLRLMLNGEREIYNFELEKIAQDLKVQLPRLLQEDLHAQNNNDLRRQLITQNQLGKAMELVEARHVVSIGMSERAFSLSAIAYICFWKQDFDKAKQYLQELYVIAEKIKQDYQDEALYSRCLVLFLNVYAHTDEFDKVLEIKEQVEPYLQNDPLNHGVLYVALAKMKYSSFEHKEAKMYLYKCLELYLTTTNRDRIGRAYLNVAWAEYADLNYRKARDLIAGSIEYWENEIVRLSGFKALAKVYIKLHEFQAAESIIRKTLQSEPIDQNLDLKARMLILLSRATQDTRYADGVARNLSYPKKSRYLAYRYLTIAFKQKEFLQQWHVLTRKSKGRLTKKRFPLDKNF</sequence>
<dbReference type="Pfam" id="PF13443">
    <property type="entry name" value="HTH_26"/>
    <property type="match status" value="1"/>
</dbReference>
<accession>A0A223D1F4</accession>
<dbReference type="SUPFAM" id="SSF47413">
    <property type="entry name" value="lambda repressor-like DNA-binding domains"/>
    <property type="match status" value="1"/>
</dbReference>
<dbReference type="Gene3D" id="1.10.260.40">
    <property type="entry name" value="lambda repressor-like DNA-binding domains"/>
    <property type="match status" value="1"/>
</dbReference>
<dbReference type="Proteomes" id="UP000214688">
    <property type="component" value="Chromosome"/>
</dbReference>
<dbReference type="InterPro" id="IPR011990">
    <property type="entry name" value="TPR-like_helical_dom_sf"/>
</dbReference>
<name>A0A223D1F4_9BACL</name>
<dbReference type="PROSITE" id="PS50943">
    <property type="entry name" value="HTH_CROC1"/>
    <property type="match status" value="1"/>
</dbReference>
<evidence type="ECO:0000313" key="3">
    <source>
        <dbReference type="Proteomes" id="UP000214688"/>
    </source>
</evidence>
<dbReference type="InterPro" id="IPR001387">
    <property type="entry name" value="Cro/C1-type_HTH"/>
</dbReference>
<feature type="domain" description="HTH cro/C1-type" evidence="1">
    <location>
        <begin position="21"/>
        <end position="77"/>
    </location>
</feature>
<gene>
    <name evidence="2" type="ORF">CIG75_11145</name>
</gene>
<proteinExistence type="predicted"/>
<reference evidence="2 3" key="1">
    <citation type="journal article" date="2015" name="Int. J. Syst. Evol. Microbiol.">
        <title>Tumebacillus algifaecis sp. nov., isolated from decomposing algal scum.</title>
        <authorList>
            <person name="Wu Y.F."/>
            <person name="Zhang B."/>
            <person name="Xing P."/>
            <person name="Wu Q.L."/>
            <person name="Liu S.J."/>
        </authorList>
    </citation>
    <scope>NUCLEOTIDE SEQUENCE [LARGE SCALE GENOMIC DNA]</scope>
    <source>
        <strain evidence="2 3">THMBR28</strain>
    </source>
</reference>
<dbReference type="Gene3D" id="1.25.40.10">
    <property type="entry name" value="Tetratricopeptide repeat domain"/>
    <property type="match status" value="1"/>
</dbReference>
<dbReference type="CDD" id="cd00093">
    <property type="entry name" value="HTH_XRE"/>
    <property type="match status" value="1"/>
</dbReference>
<evidence type="ECO:0000259" key="1">
    <source>
        <dbReference type="PROSITE" id="PS50943"/>
    </source>
</evidence>
<evidence type="ECO:0000313" key="2">
    <source>
        <dbReference type="EMBL" id="ASS75478.1"/>
    </source>
</evidence>
<organism evidence="2 3">
    <name type="scientific">Tumebacillus algifaecis</name>
    <dbReference type="NCBI Taxonomy" id="1214604"/>
    <lineage>
        <taxon>Bacteria</taxon>
        <taxon>Bacillati</taxon>
        <taxon>Bacillota</taxon>
        <taxon>Bacilli</taxon>
        <taxon>Bacillales</taxon>
        <taxon>Alicyclobacillaceae</taxon>
        <taxon>Tumebacillus</taxon>
    </lineage>
</organism>
<dbReference type="KEGG" id="tab:CIG75_11145"/>
<dbReference type="SUPFAM" id="SSF48452">
    <property type="entry name" value="TPR-like"/>
    <property type="match status" value="1"/>
</dbReference>
<dbReference type="EMBL" id="CP022657">
    <property type="protein sequence ID" value="ASS75478.1"/>
    <property type="molecule type" value="Genomic_DNA"/>
</dbReference>
<keyword evidence="3" id="KW-1185">Reference proteome</keyword>
<dbReference type="GO" id="GO:0003677">
    <property type="term" value="F:DNA binding"/>
    <property type="evidence" value="ECO:0007669"/>
    <property type="project" value="InterPro"/>
</dbReference>
<dbReference type="AlphaFoldDB" id="A0A223D1F4"/>
<dbReference type="OrthoDB" id="2380504at2"/>
<protein>
    <recommendedName>
        <fullName evidence="1">HTH cro/C1-type domain-containing protein</fullName>
    </recommendedName>
</protein>
<dbReference type="RefSeq" id="WP_094236722.1">
    <property type="nucleotide sequence ID" value="NZ_CP022657.1"/>
</dbReference>